<dbReference type="GO" id="GO:1990281">
    <property type="term" value="C:efflux pump complex"/>
    <property type="evidence" value="ECO:0007669"/>
    <property type="project" value="TreeGrafter"/>
</dbReference>
<protein>
    <submittedName>
        <fullName evidence="9">TolC family protein</fullName>
    </submittedName>
</protein>
<evidence type="ECO:0000256" key="2">
    <source>
        <dbReference type="ARBA" id="ARBA00007613"/>
    </source>
</evidence>
<keyword evidence="8" id="KW-0175">Coiled coil</keyword>
<evidence type="ECO:0000256" key="5">
    <source>
        <dbReference type="ARBA" id="ARBA00022692"/>
    </source>
</evidence>
<evidence type="ECO:0000256" key="8">
    <source>
        <dbReference type="SAM" id="Coils"/>
    </source>
</evidence>
<keyword evidence="3" id="KW-0813">Transport</keyword>
<evidence type="ECO:0000313" key="10">
    <source>
        <dbReference type="Proteomes" id="UP000462621"/>
    </source>
</evidence>
<organism evidence="9 10">
    <name type="scientific">Vibrio eleionomae</name>
    <dbReference type="NCBI Taxonomy" id="2653505"/>
    <lineage>
        <taxon>Bacteria</taxon>
        <taxon>Pseudomonadati</taxon>
        <taxon>Pseudomonadota</taxon>
        <taxon>Gammaproteobacteria</taxon>
        <taxon>Vibrionales</taxon>
        <taxon>Vibrionaceae</taxon>
        <taxon>Vibrio</taxon>
    </lineage>
</organism>
<keyword evidence="4" id="KW-1134">Transmembrane beta strand</keyword>
<dbReference type="GO" id="GO:0015562">
    <property type="term" value="F:efflux transmembrane transporter activity"/>
    <property type="evidence" value="ECO:0007669"/>
    <property type="project" value="InterPro"/>
</dbReference>
<proteinExistence type="inferred from homology"/>
<evidence type="ECO:0000256" key="3">
    <source>
        <dbReference type="ARBA" id="ARBA00022448"/>
    </source>
</evidence>
<dbReference type="GO" id="GO:0009279">
    <property type="term" value="C:cell outer membrane"/>
    <property type="evidence" value="ECO:0007669"/>
    <property type="project" value="UniProtKB-SubCell"/>
</dbReference>
<comment type="similarity">
    <text evidence="2">Belongs to the outer membrane factor (OMF) (TC 1.B.17) family.</text>
</comment>
<evidence type="ECO:0000256" key="7">
    <source>
        <dbReference type="ARBA" id="ARBA00023237"/>
    </source>
</evidence>
<dbReference type="EMBL" id="WEKT01000022">
    <property type="protein sequence ID" value="MZI94051.1"/>
    <property type="molecule type" value="Genomic_DNA"/>
</dbReference>
<keyword evidence="6" id="KW-0472">Membrane</keyword>
<feature type="coiled-coil region" evidence="8">
    <location>
        <begin position="370"/>
        <end position="397"/>
    </location>
</feature>
<dbReference type="PANTHER" id="PTHR30026">
    <property type="entry name" value="OUTER MEMBRANE PROTEIN TOLC"/>
    <property type="match status" value="1"/>
</dbReference>
<evidence type="ECO:0000256" key="1">
    <source>
        <dbReference type="ARBA" id="ARBA00004442"/>
    </source>
</evidence>
<evidence type="ECO:0000256" key="4">
    <source>
        <dbReference type="ARBA" id="ARBA00022452"/>
    </source>
</evidence>
<dbReference type="InterPro" id="IPR051906">
    <property type="entry name" value="TolC-like"/>
</dbReference>
<dbReference type="PANTHER" id="PTHR30026:SF5">
    <property type="entry name" value="ABC-TYPE EFFLUX SYSTEM SECRETIN COMPONENT"/>
    <property type="match status" value="1"/>
</dbReference>
<dbReference type="InterPro" id="IPR003423">
    <property type="entry name" value="OMP_efflux"/>
</dbReference>
<keyword evidence="7" id="KW-0998">Cell outer membrane</keyword>
<keyword evidence="10" id="KW-1185">Reference proteome</keyword>
<dbReference type="GO" id="GO:0015288">
    <property type="term" value="F:porin activity"/>
    <property type="evidence" value="ECO:0007669"/>
    <property type="project" value="TreeGrafter"/>
</dbReference>
<dbReference type="Gene3D" id="1.20.1600.10">
    <property type="entry name" value="Outer membrane efflux proteins (OEP)"/>
    <property type="match status" value="1"/>
</dbReference>
<accession>A0A7X4LM21</accession>
<sequence>MIKFLHIPLYPLSLMVQLALFAPFAISAPISFDQAWQILQQDNNSLAAERANVERYTHLKDATWAMNLPQVTVGAQYTRLNDAVTLDLPLPSALQQIIASLNANLAGSSGLSAELSQKDVVTSSIRAIWPIFTGGQISAAQDAAQGKADEAQGNLKMEVLARYEDLAKYYFSVVLAREVLNTRQAVVIGLTKHRDNAAKLEQQGQIAHVERLQADASLDKAIVEQKKAQKSLDIAQSALTKILGQSTLVEPGDPLFINTDLPPMAAFTEQTLTTYPGLAILDAKQNQAQNLKKAQYGKYSPQVYLYGNYNLYEDDSVVSDLNPDWMVGIGVSIPLMENTGRSDQVKAAASAITQIRYLKAQAKEDLSVLVQRTYQQAEQALEEVQGLQSSLTLAKENLRLREKAFNQGLSTSVDVVDAELNQASIQTQQSVASFNYLIALTKLLALSSEMTTFQHYRHSAVFLTHGQASTQMPSVKRP</sequence>
<dbReference type="AlphaFoldDB" id="A0A7X4LM21"/>
<dbReference type="Proteomes" id="UP000462621">
    <property type="component" value="Unassembled WGS sequence"/>
</dbReference>
<reference evidence="9 10" key="1">
    <citation type="submission" date="2019-10" db="EMBL/GenBank/DDBJ databases">
        <title>Vibrio sp. nov. isolated from a shrimp pond.</title>
        <authorList>
            <person name="Gomez-Gil B."/>
            <person name="Enciso-Ibarra J."/>
            <person name="Enciso-Ibarra K."/>
            <person name="Bolan-Mejia C."/>
        </authorList>
    </citation>
    <scope>NUCLEOTIDE SEQUENCE [LARGE SCALE GENOMIC DNA]</scope>
    <source>
        <strain evidence="9 10">CAIM 722</strain>
    </source>
</reference>
<dbReference type="Pfam" id="PF02321">
    <property type="entry name" value="OEP"/>
    <property type="match status" value="2"/>
</dbReference>
<comment type="subcellular location">
    <subcellularLocation>
        <location evidence="1">Cell outer membrane</location>
    </subcellularLocation>
</comment>
<evidence type="ECO:0000256" key="6">
    <source>
        <dbReference type="ARBA" id="ARBA00023136"/>
    </source>
</evidence>
<dbReference type="SUPFAM" id="SSF56954">
    <property type="entry name" value="Outer membrane efflux proteins (OEP)"/>
    <property type="match status" value="1"/>
</dbReference>
<comment type="caution">
    <text evidence="9">The sequence shown here is derived from an EMBL/GenBank/DDBJ whole genome shotgun (WGS) entry which is preliminary data.</text>
</comment>
<keyword evidence="5" id="KW-0812">Transmembrane</keyword>
<gene>
    <name evidence="9" type="ORF">F9817_12700</name>
</gene>
<evidence type="ECO:0000313" key="9">
    <source>
        <dbReference type="EMBL" id="MZI94051.1"/>
    </source>
</evidence>
<name>A0A7X4LM21_9VIBR</name>